<organism evidence="2 3">
    <name type="scientific">Nocardia cyriacigeorgica</name>
    <dbReference type="NCBI Taxonomy" id="135487"/>
    <lineage>
        <taxon>Bacteria</taxon>
        <taxon>Bacillati</taxon>
        <taxon>Actinomycetota</taxon>
        <taxon>Actinomycetes</taxon>
        <taxon>Mycobacteriales</taxon>
        <taxon>Nocardiaceae</taxon>
        <taxon>Nocardia</taxon>
    </lineage>
</organism>
<keyword evidence="1" id="KW-0175">Coiled coil</keyword>
<protein>
    <submittedName>
        <fullName evidence="2">Uncharacterized protein</fullName>
    </submittedName>
</protein>
<evidence type="ECO:0000313" key="3">
    <source>
        <dbReference type="Proteomes" id="UP000471166"/>
    </source>
</evidence>
<accession>A0A6P1CHD9</accession>
<evidence type="ECO:0000313" key="2">
    <source>
        <dbReference type="EMBL" id="NEW31287.1"/>
    </source>
</evidence>
<comment type="caution">
    <text evidence="2">The sequence shown here is derived from an EMBL/GenBank/DDBJ whole genome shotgun (WGS) entry which is preliminary data.</text>
</comment>
<reference evidence="2 3" key="1">
    <citation type="submission" date="2020-01" db="EMBL/GenBank/DDBJ databases">
        <title>Genetics and antimicrobial susceptibilities of Nocardia species isolated from the soil; a comparison with species isolated from humans.</title>
        <authorList>
            <person name="Carrasco G."/>
            <person name="Monzon S."/>
            <person name="Sansegundo M."/>
            <person name="Garcia E."/>
            <person name="Garrido N."/>
            <person name="Medina M.J."/>
            <person name="Villalon P."/>
            <person name="Ramirez-Arocha A.C."/>
            <person name="Jimenez P."/>
            <person name="Cuesta I."/>
            <person name="Valdezate S."/>
        </authorList>
    </citation>
    <scope>NUCLEOTIDE SEQUENCE [LARGE SCALE GENOMIC DNA]</scope>
    <source>
        <strain evidence="2 3">CNM20110626</strain>
    </source>
</reference>
<gene>
    <name evidence="2" type="ORF">GV791_01765</name>
</gene>
<dbReference type="EMBL" id="JAAGVB010000002">
    <property type="protein sequence ID" value="NEW31287.1"/>
    <property type="molecule type" value="Genomic_DNA"/>
</dbReference>
<evidence type="ECO:0000256" key="1">
    <source>
        <dbReference type="SAM" id="Coils"/>
    </source>
</evidence>
<dbReference type="AlphaFoldDB" id="A0A6P1CHD9"/>
<sequence>MTTTEPAATSAADAIRRHLGDPTAWDSRAAAATAALTEIRREIADDPDGIWKSGQYATHCWELEGKLAESAKEFAEALRTAADRYDQALAAAENAAVRWRSSQAETAKTARRAEAAKLVAEQHARRIEERSAVVNEKLAPAGLTLVHDTSTGRYHIATLDRGNPYLPGPGSVVPVPQFDGPRRRGIRRSTYYAIPAAAGLTLDQAERWARRLDTTATKGNH</sequence>
<name>A0A6P1CHD9_9NOCA</name>
<dbReference type="RefSeq" id="WP_163841167.1">
    <property type="nucleotide sequence ID" value="NZ_JAAGVB010000002.1"/>
</dbReference>
<dbReference type="Proteomes" id="UP000471166">
    <property type="component" value="Unassembled WGS sequence"/>
</dbReference>
<feature type="coiled-coil region" evidence="1">
    <location>
        <begin position="75"/>
        <end position="130"/>
    </location>
</feature>
<proteinExistence type="predicted"/>